<dbReference type="InterPro" id="IPR050439">
    <property type="entry name" value="ADAMTS_ADAMTS-like"/>
</dbReference>
<dbReference type="GO" id="GO:0031012">
    <property type="term" value="C:extracellular matrix"/>
    <property type="evidence" value="ECO:0007669"/>
    <property type="project" value="TreeGrafter"/>
</dbReference>
<dbReference type="GO" id="GO:0005576">
    <property type="term" value="C:extracellular region"/>
    <property type="evidence" value="ECO:0007669"/>
    <property type="project" value="UniProtKB-SubCell"/>
</dbReference>
<feature type="region of interest" description="Disordered" evidence="3">
    <location>
        <begin position="141"/>
        <end position="169"/>
    </location>
</feature>
<feature type="compositionally biased region" description="Low complexity" evidence="3">
    <location>
        <begin position="145"/>
        <end position="155"/>
    </location>
</feature>
<dbReference type="EMBL" id="BMAW01052727">
    <property type="protein sequence ID" value="GFS87156.1"/>
    <property type="molecule type" value="Genomic_DNA"/>
</dbReference>
<keyword evidence="2" id="KW-0964">Secreted</keyword>
<dbReference type="AlphaFoldDB" id="A0A8X6T858"/>
<name>A0A8X6T858_NEPPI</name>
<evidence type="ECO:0000256" key="1">
    <source>
        <dbReference type="ARBA" id="ARBA00004613"/>
    </source>
</evidence>
<dbReference type="InterPro" id="IPR003599">
    <property type="entry name" value="Ig_sub"/>
</dbReference>
<dbReference type="InterPro" id="IPR036383">
    <property type="entry name" value="TSP1_rpt_sf"/>
</dbReference>
<dbReference type="SUPFAM" id="SSF48726">
    <property type="entry name" value="Immunoglobulin"/>
    <property type="match status" value="1"/>
</dbReference>
<dbReference type="InterPro" id="IPR036179">
    <property type="entry name" value="Ig-like_dom_sf"/>
</dbReference>
<dbReference type="Gene3D" id="2.60.40.10">
    <property type="entry name" value="Immunoglobulins"/>
    <property type="match status" value="1"/>
</dbReference>
<dbReference type="Proteomes" id="UP000887013">
    <property type="component" value="Unassembled WGS sequence"/>
</dbReference>
<dbReference type="CDD" id="cd00096">
    <property type="entry name" value="Ig"/>
    <property type="match status" value="1"/>
</dbReference>
<dbReference type="InterPro" id="IPR000884">
    <property type="entry name" value="TSP1_rpt"/>
</dbReference>
<sequence>MPERCLKESNFGIVFAMYKRTSYKWNITDFGNCSKECGGGIKARMVKCILVSEEVEVSPNLCPGQPPKSAEPCNVFDCEPAWKTEAWSKCSRSCAGGFQTRKLHCEKILAPLSQAVQLPPAKCLKTRPKAIKKCNLKPCPSPPRTTTTTTTTTTTSKPTVDDDTGISTSGPGEHVFVQKHPNRRVTLKASGQAILFKGSNAKFHCPVNSTSNTSKVLWFKGHLRIPPSTTNGWPRVSVSGKGALRIHKLIFADAGTYTCLAGAFRSDVNVQVKPLPTRQPDAALYSDTSSTSFFSTTPAPALENRQRNMTNRSALPQVRHFLVNMRHFAEERIKSDPVILEYEWIVGEWSKCSHSCGETGMQLRTIECRVTVLNNATRHVPKGLCVDGGLSEPPAVRPCQLDPCPEWVTGDWSECNTKNCLSWNTAYQKRSIFCELGNRTITPSHCDNRKRPTRKRECFNSNCKGMWKESQWSEDIMHAMYFFTMKSVGCLPRAQKSK</sequence>
<dbReference type="Pfam" id="PF19030">
    <property type="entry name" value="TSP1_ADAMTS"/>
    <property type="match status" value="3"/>
</dbReference>
<dbReference type="SMART" id="SM00409">
    <property type="entry name" value="IG"/>
    <property type="match status" value="1"/>
</dbReference>
<organism evidence="5 6">
    <name type="scientific">Nephila pilipes</name>
    <name type="common">Giant wood spider</name>
    <name type="synonym">Nephila maculata</name>
    <dbReference type="NCBI Taxonomy" id="299642"/>
    <lineage>
        <taxon>Eukaryota</taxon>
        <taxon>Metazoa</taxon>
        <taxon>Ecdysozoa</taxon>
        <taxon>Arthropoda</taxon>
        <taxon>Chelicerata</taxon>
        <taxon>Arachnida</taxon>
        <taxon>Araneae</taxon>
        <taxon>Araneomorphae</taxon>
        <taxon>Entelegynae</taxon>
        <taxon>Araneoidea</taxon>
        <taxon>Nephilidae</taxon>
        <taxon>Nephila</taxon>
    </lineage>
</organism>
<dbReference type="OrthoDB" id="6426685at2759"/>
<gene>
    <name evidence="5" type="primary">madd-4_3</name>
    <name evidence="5" type="ORF">NPIL_408811</name>
</gene>
<keyword evidence="6" id="KW-1185">Reference proteome</keyword>
<dbReference type="GO" id="GO:0006508">
    <property type="term" value="P:proteolysis"/>
    <property type="evidence" value="ECO:0007669"/>
    <property type="project" value="TreeGrafter"/>
</dbReference>
<dbReference type="Pfam" id="PF13927">
    <property type="entry name" value="Ig_3"/>
    <property type="match status" value="1"/>
</dbReference>
<dbReference type="GO" id="GO:0004222">
    <property type="term" value="F:metalloendopeptidase activity"/>
    <property type="evidence" value="ECO:0007669"/>
    <property type="project" value="TreeGrafter"/>
</dbReference>
<evidence type="ECO:0000313" key="5">
    <source>
        <dbReference type="EMBL" id="GFS87156.1"/>
    </source>
</evidence>
<evidence type="ECO:0000259" key="4">
    <source>
        <dbReference type="PROSITE" id="PS50835"/>
    </source>
</evidence>
<comment type="subcellular location">
    <subcellularLocation>
        <location evidence="1">Secreted</location>
    </subcellularLocation>
</comment>
<proteinExistence type="predicted"/>
<reference evidence="5" key="1">
    <citation type="submission" date="2020-08" db="EMBL/GenBank/DDBJ databases">
        <title>Multicomponent nature underlies the extraordinary mechanical properties of spider dragline silk.</title>
        <authorList>
            <person name="Kono N."/>
            <person name="Nakamura H."/>
            <person name="Mori M."/>
            <person name="Yoshida Y."/>
            <person name="Ohtoshi R."/>
            <person name="Malay A.D."/>
            <person name="Moran D.A.P."/>
            <person name="Tomita M."/>
            <person name="Numata K."/>
            <person name="Arakawa K."/>
        </authorList>
    </citation>
    <scope>NUCLEOTIDE SEQUENCE</scope>
</reference>
<dbReference type="InterPro" id="IPR013783">
    <property type="entry name" value="Ig-like_fold"/>
</dbReference>
<evidence type="ECO:0000256" key="2">
    <source>
        <dbReference type="ARBA" id="ARBA00022525"/>
    </source>
</evidence>
<protein>
    <submittedName>
        <fullName evidence="5">Protein madd-4</fullName>
    </submittedName>
</protein>
<dbReference type="Gene3D" id="2.20.100.10">
    <property type="entry name" value="Thrombospondin type-1 (TSP1) repeat"/>
    <property type="match status" value="3"/>
</dbReference>
<comment type="caution">
    <text evidence="5">The sequence shown here is derived from an EMBL/GenBank/DDBJ whole genome shotgun (WGS) entry which is preliminary data.</text>
</comment>
<feature type="domain" description="Ig-like" evidence="4">
    <location>
        <begin position="181"/>
        <end position="271"/>
    </location>
</feature>
<dbReference type="PROSITE" id="PS50092">
    <property type="entry name" value="TSP1"/>
    <property type="match status" value="3"/>
</dbReference>
<dbReference type="SMART" id="SM00209">
    <property type="entry name" value="TSP1"/>
    <property type="match status" value="4"/>
</dbReference>
<dbReference type="PROSITE" id="PS50835">
    <property type="entry name" value="IG_LIKE"/>
    <property type="match status" value="1"/>
</dbReference>
<dbReference type="SUPFAM" id="SSF82895">
    <property type="entry name" value="TSP-1 type 1 repeat"/>
    <property type="match status" value="3"/>
</dbReference>
<evidence type="ECO:0000313" key="6">
    <source>
        <dbReference type="Proteomes" id="UP000887013"/>
    </source>
</evidence>
<dbReference type="InterPro" id="IPR007110">
    <property type="entry name" value="Ig-like_dom"/>
</dbReference>
<dbReference type="PANTHER" id="PTHR13723:SF281">
    <property type="entry name" value="PAPILIN"/>
    <property type="match status" value="1"/>
</dbReference>
<dbReference type="PANTHER" id="PTHR13723">
    <property type="entry name" value="ADAMTS A DISINTEGRIN AND METALLOPROTEASE WITH THROMBOSPONDIN MOTIFS PROTEASE"/>
    <property type="match status" value="1"/>
</dbReference>
<accession>A0A8X6T858</accession>
<dbReference type="GO" id="GO:0030198">
    <property type="term" value="P:extracellular matrix organization"/>
    <property type="evidence" value="ECO:0007669"/>
    <property type="project" value="TreeGrafter"/>
</dbReference>
<evidence type="ECO:0000256" key="3">
    <source>
        <dbReference type="SAM" id="MobiDB-lite"/>
    </source>
</evidence>